<evidence type="ECO:0000259" key="1">
    <source>
        <dbReference type="Pfam" id="PF22998"/>
    </source>
</evidence>
<dbReference type="InterPro" id="IPR016181">
    <property type="entry name" value="Acyl_CoA_acyltransferase"/>
</dbReference>
<sequence>MAERHPSITPADIVFAEATPRQQKLAWELNGASWAKPMSIAEYVDREAHLSRQDLAAGGGCRYWVVFPRDRPDEIVAGCESTRKTLLVRRAGLPGEVYQVSAYAIASVYTNPEYRRLGMASLMLRRLQEAMDLDSEGSALYSDIGKVYYAQLGWDVFPSDQATLEILDREEAARGVVQQQQQQQQQQKTRYLSKDELPALCERDVADLKERLAGLPDDGKTHIAFSPTWSQVAWHFAREEFMARAMFSRAIERRGAATEDGRSWAIWDHDFREKKLKVQRIVTTRPESEERRVEDVAALLQAAVAEAAAWDLPKVLLWNPDEAFTLGAKGVGNAMEGSVKVIFDERLDGSIPCFRWKGGKDTSATVWEDNYYYCWC</sequence>
<feature type="domain" description="LYC1 C-terminal" evidence="1">
    <location>
        <begin position="179"/>
        <end position="376"/>
    </location>
</feature>
<proteinExistence type="predicted"/>
<dbReference type="Proteomes" id="UP000319257">
    <property type="component" value="Unassembled WGS sequence"/>
</dbReference>
<dbReference type="OrthoDB" id="2020070at2759"/>
<comment type="caution">
    <text evidence="2">The sequence shown here is derived from an EMBL/GenBank/DDBJ whole genome shotgun (WGS) entry which is preliminary data.</text>
</comment>
<accession>A0A507AVD5</accession>
<dbReference type="Gene3D" id="3.40.630.30">
    <property type="match status" value="1"/>
</dbReference>
<dbReference type="InterPro" id="IPR053013">
    <property type="entry name" value="LAT"/>
</dbReference>
<organism evidence="2 3">
    <name type="scientific">Thyridium curvatum</name>
    <dbReference type="NCBI Taxonomy" id="1093900"/>
    <lineage>
        <taxon>Eukaryota</taxon>
        <taxon>Fungi</taxon>
        <taxon>Dikarya</taxon>
        <taxon>Ascomycota</taxon>
        <taxon>Pezizomycotina</taxon>
        <taxon>Sordariomycetes</taxon>
        <taxon>Sordariomycetidae</taxon>
        <taxon>Thyridiales</taxon>
        <taxon>Thyridiaceae</taxon>
        <taxon>Thyridium</taxon>
    </lineage>
</organism>
<dbReference type="EMBL" id="SKBQ01000030">
    <property type="protein sequence ID" value="TPX13932.1"/>
    <property type="molecule type" value="Genomic_DNA"/>
</dbReference>
<dbReference type="InterPro" id="IPR055100">
    <property type="entry name" value="GNAT_LYC1-like"/>
</dbReference>
<keyword evidence="3" id="KW-1185">Reference proteome</keyword>
<evidence type="ECO:0000313" key="2">
    <source>
        <dbReference type="EMBL" id="TPX13932.1"/>
    </source>
</evidence>
<dbReference type="PANTHER" id="PTHR34815:SF4">
    <property type="entry name" value="N-ACETYLTRANSFERASE DOMAIN-CONTAINING PROTEIN"/>
    <property type="match status" value="1"/>
</dbReference>
<gene>
    <name evidence="2" type="ORF">E0L32_005632</name>
</gene>
<dbReference type="STRING" id="1093900.A0A507AVD5"/>
<evidence type="ECO:0000313" key="3">
    <source>
        <dbReference type="Proteomes" id="UP000319257"/>
    </source>
</evidence>
<name>A0A507AVD5_9PEZI</name>
<dbReference type="GeneID" id="41973079"/>
<protein>
    <recommendedName>
        <fullName evidence="1">LYC1 C-terminal domain-containing protein</fullName>
    </recommendedName>
</protein>
<dbReference type="InParanoid" id="A0A507AVD5"/>
<dbReference type="Pfam" id="PF22998">
    <property type="entry name" value="GNAT_LYC1-like"/>
    <property type="match status" value="1"/>
</dbReference>
<dbReference type="SUPFAM" id="SSF55729">
    <property type="entry name" value="Acyl-CoA N-acyltransferases (Nat)"/>
    <property type="match status" value="1"/>
</dbReference>
<dbReference type="AlphaFoldDB" id="A0A507AVD5"/>
<dbReference type="RefSeq" id="XP_030995643.1">
    <property type="nucleotide sequence ID" value="XM_031140175.1"/>
</dbReference>
<reference evidence="2 3" key="1">
    <citation type="submission" date="2019-06" db="EMBL/GenBank/DDBJ databases">
        <title>Draft genome sequence of the filamentous fungus Phialemoniopsis curvata isolated from diesel fuel.</title>
        <authorList>
            <person name="Varaljay V.A."/>
            <person name="Lyon W.J."/>
            <person name="Crouch A.L."/>
            <person name="Drake C.E."/>
            <person name="Hollomon J.M."/>
            <person name="Nadeau L.J."/>
            <person name="Nunn H.S."/>
            <person name="Stevenson B.S."/>
            <person name="Bojanowski C.L."/>
            <person name="Crookes-Goodson W.J."/>
        </authorList>
    </citation>
    <scope>NUCLEOTIDE SEQUENCE [LARGE SCALE GENOMIC DNA]</scope>
    <source>
        <strain evidence="2 3">D216</strain>
    </source>
</reference>
<dbReference type="PANTHER" id="PTHR34815">
    <property type="entry name" value="LYSINE ACETYLTRANSFERASE"/>
    <property type="match status" value="1"/>
</dbReference>